<name>A0A428MHI1_9BACT</name>
<organism evidence="1 2">
    <name type="scientific">Edaphobacter aggregans</name>
    <dbReference type="NCBI Taxonomy" id="570835"/>
    <lineage>
        <taxon>Bacteria</taxon>
        <taxon>Pseudomonadati</taxon>
        <taxon>Acidobacteriota</taxon>
        <taxon>Terriglobia</taxon>
        <taxon>Terriglobales</taxon>
        <taxon>Acidobacteriaceae</taxon>
        <taxon>Edaphobacter</taxon>
    </lineage>
</organism>
<protein>
    <submittedName>
        <fullName evidence="1">Uncharacterized protein</fullName>
    </submittedName>
</protein>
<gene>
    <name evidence="1" type="ORF">EDE15_1880</name>
</gene>
<evidence type="ECO:0000313" key="1">
    <source>
        <dbReference type="EMBL" id="RSL16368.1"/>
    </source>
</evidence>
<comment type="caution">
    <text evidence="1">The sequence shown here is derived from an EMBL/GenBank/DDBJ whole genome shotgun (WGS) entry which is preliminary data.</text>
</comment>
<evidence type="ECO:0000313" key="2">
    <source>
        <dbReference type="Proteomes" id="UP000269669"/>
    </source>
</evidence>
<accession>A0A428MHI1</accession>
<dbReference type="Proteomes" id="UP000269669">
    <property type="component" value="Unassembled WGS sequence"/>
</dbReference>
<proteinExistence type="predicted"/>
<sequence length="33" mass="3601">MWDIGCIAASVAFFLMAIAYTSGCERLGMKESK</sequence>
<dbReference type="EMBL" id="RSDW01000001">
    <property type="protein sequence ID" value="RSL16368.1"/>
    <property type="molecule type" value="Genomic_DNA"/>
</dbReference>
<reference evidence="1 2" key="1">
    <citation type="submission" date="2018-12" db="EMBL/GenBank/DDBJ databases">
        <title>Sequencing of bacterial isolates from soil warming experiment in Harvard Forest, Massachusetts, USA.</title>
        <authorList>
            <person name="Deangelis K."/>
        </authorList>
    </citation>
    <scope>NUCLEOTIDE SEQUENCE [LARGE SCALE GENOMIC DNA]</scope>
    <source>
        <strain evidence="1 2">EB153</strain>
    </source>
</reference>
<dbReference type="AlphaFoldDB" id="A0A428MHI1"/>
<keyword evidence="2" id="KW-1185">Reference proteome</keyword>